<evidence type="ECO:0000313" key="13">
    <source>
        <dbReference type="Proteomes" id="UP000770661"/>
    </source>
</evidence>
<evidence type="ECO:0000259" key="11">
    <source>
        <dbReference type="PROSITE" id="PS50011"/>
    </source>
</evidence>
<dbReference type="PROSITE" id="PS00108">
    <property type="entry name" value="PROTEIN_KINASE_ST"/>
    <property type="match status" value="1"/>
</dbReference>
<evidence type="ECO:0000256" key="9">
    <source>
        <dbReference type="ARBA" id="ARBA00048679"/>
    </source>
</evidence>
<dbReference type="GO" id="GO:0004674">
    <property type="term" value="F:protein serine/threonine kinase activity"/>
    <property type="evidence" value="ECO:0007669"/>
    <property type="project" value="UniProtKB-KW"/>
</dbReference>
<dbReference type="InterPro" id="IPR000719">
    <property type="entry name" value="Prot_kinase_dom"/>
</dbReference>
<dbReference type="PANTHER" id="PTHR44899:SF3">
    <property type="entry name" value="SERINE_THREONINE-PROTEIN KINASE NEK1"/>
    <property type="match status" value="1"/>
</dbReference>
<organism evidence="12 13">
    <name type="scientific">Chionoecetes opilio</name>
    <name type="common">Atlantic snow crab</name>
    <name type="synonym">Cancer opilio</name>
    <dbReference type="NCBI Taxonomy" id="41210"/>
    <lineage>
        <taxon>Eukaryota</taxon>
        <taxon>Metazoa</taxon>
        <taxon>Ecdysozoa</taxon>
        <taxon>Arthropoda</taxon>
        <taxon>Crustacea</taxon>
        <taxon>Multicrustacea</taxon>
        <taxon>Malacostraca</taxon>
        <taxon>Eumalacostraca</taxon>
        <taxon>Eucarida</taxon>
        <taxon>Decapoda</taxon>
        <taxon>Pleocyemata</taxon>
        <taxon>Brachyura</taxon>
        <taxon>Eubrachyura</taxon>
        <taxon>Majoidea</taxon>
        <taxon>Majidae</taxon>
        <taxon>Chionoecetes</taxon>
    </lineage>
</organism>
<feature type="compositionally biased region" description="Basic and acidic residues" evidence="10">
    <location>
        <begin position="1432"/>
        <end position="1442"/>
    </location>
</feature>
<dbReference type="InterPro" id="IPR008271">
    <property type="entry name" value="Ser/Thr_kinase_AS"/>
</dbReference>
<dbReference type="FunFam" id="1.10.510.10:FF:000172">
    <property type="entry name" value="serine/threonine-protein kinase Nek1 isoform X1"/>
    <property type="match status" value="1"/>
</dbReference>
<feature type="compositionally biased region" description="Basic residues" evidence="10">
    <location>
        <begin position="571"/>
        <end position="581"/>
    </location>
</feature>
<evidence type="ECO:0000256" key="1">
    <source>
        <dbReference type="ARBA" id="ARBA00010886"/>
    </source>
</evidence>
<feature type="compositionally biased region" description="Polar residues" evidence="10">
    <location>
        <begin position="946"/>
        <end position="958"/>
    </location>
</feature>
<evidence type="ECO:0000256" key="10">
    <source>
        <dbReference type="SAM" id="MobiDB-lite"/>
    </source>
</evidence>
<evidence type="ECO:0000256" key="5">
    <source>
        <dbReference type="ARBA" id="ARBA00022741"/>
    </source>
</evidence>
<feature type="compositionally biased region" description="Basic and acidic residues" evidence="10">
    <location>
        <begin position="643"/>
        <end position="660"/>
    </location>
</feature>
<feature type="region of interest" description="Disordered" evidence="10">
    <location>
        <begin position="1050"/>
        <end position="1069"/>
    </location>
</feature>
<evidence type="ECO:0000256" key="6">
    <source>
        <dbReference type="ARBA" id="ARBA00022777"/>
    </source>
</evidence>
<dbReference type="InterPro" id="IPR051131">
    <property type="entry name" value="NEK_Ser/Thr_kinase_NIMA"/>
</dbReference>
<evidence type="ECO:0000256" key="2">
    <source>
        <dbReference type="ARBA" id="ARBA00012513"/>
    </source>
</evidence>
<comment type="catalytic activity">
    <reaction evidence="9">
        <text>L-seryl-[protein] + ATP = O-phospho-L-seryl-[protein] + ADP + H(+)</text>
        <dbReference type="Rhea" id="RHEA:17989"/>
        <dbReference type="Rhea" id="RHEA-COMP:9863"/>
        <dbReference type="Rhea" id="RHEA-COMP:11604"/>
        <dbReference type="ChEBI" id="CHEBI:15378"/>
        <dbReference type="ChEBI" id="CHEBI:29999"/>
        <dbReference type="ChEBI" id="CHEBI:30616"/>
        <dbReference type="ChEBI" id="CHEBI:83421"/>
        <dbReference type="ChEBI" id="CHEBI:456216"/>
        <dbReference type="EC" id="2.7.11.1"/>
    </reaction>
</comment>
<comment type="similarity">
    <text evidence="1">Belongs to the protein kinase superfamily. NEK Ser/Thr protein kinase family. NIMA subfamily.</text>
</comment>
<feature type="region of interest" description="Disordered" evidence="10">
    <location>
        <begin position="347"/>
        <end position="367"/>
    </location>
</feature>
<reference evidence="12" key="1">
    <citation type="submission" date="2020-07" db="EMBL/GenBank/DDBJ databases">
        <title>The High-quality genome of the commercially important snow crab, Chionoecetes opilio.</title>
        <authorList>
            <person name="Jeong J.-H."/>
            <person name="Ryu S."/>
        </authorList>
    </citation>
    <scope>NUCLEOTIDE SEQUENCE</scope>
    <source>
        <strain evidence="12">MADBK_172401_WGS</strain>
        <tissue evidence="12">Digestive gland</tissue>
    </source>
</reference>
<evidence type="ECO:0000256" key="7">
    <source>
        <dbReference type="ARBA" id="ARBA00022840"/>
    </source>
</evidence>
<feature type="domain" description="Protein kinase" evidence="11">
    <location>
        <begin position="1"/>
        <end position="179"/>
    </location>
</feature>
<keyword evidence="6 12" id="KW-0418">Kinase</keyword>
<evidence type="ECO:0000313" key="12">
    <source>
        <dbReference type="EMBL" id="KAG0724521.1"/>
    </source>
</evidence>
<feature type="compositionally biased region" description="Polar residues" evidence="10">
    <location>
        <begin position="1465"/>
        <end position="1488"/>
    </location>
</feature>
<dbReference type="OrthoDB" id="248923at2759"/>
<gene>
    <name evidence="12" type="primary">Nek1</name>
    <name evidence="12" type="ORF">GWK47_040424</name>
</gene>
<dbReference type="GO" id="GO:0005524">
    <property type="term" value="F:ATP binding"/>
    <property type="evidence" value="ECO:0007669"/>
    <property type="project" value="UniProtKB-KW"/>
</dbReference>
<dbReference type="SUPFAM" id="SSF56112">
    <property type="entry name" value="Protein kinase-like (PK-like)"/>
    <property type="match status" value="1"/>
</dbReference>
<comment type="caution">
    <text evidence="12">The sequence shown here is derived from an EMBL/GenBank/DDBJ whole genome shotgun (WGS) entry which is preliminary data.</text>
</comment>
<feature type="region of interest" description="Disordered" evidence="10">
    <location>
        <begin position="472"/>
        <end position="500"/>
    </location>
</feature>
<dbReference type="PANTHER" id="PTHR44899">
    <property type="entry name" value="CAMK FAMILY PROTEIN KINASE"/>
    <property type="match status" value="1"/>
</dbReference>
<keyword evidence="5" id="KW-0547">Nucleotide-binding</keyword>
<feature type="compositionally biased region" description="Polar residues" evidence="10">
    <location>
        <begin position="582"/>
        <end position="593"/>
    </location>
</feature>
<evidence type="ECO:0000256" key="4">
    <source>
        <dbReference type="ARBA" id="ARBA00022679"/>
    </source>
</evidence>
<dbReference type="EC" id="2.7.11.1" evidence="2"/>
<feature type="compositionally biased region" description="Basic and acidic residues" evidence="10">
    <location>
        <begin position="267"/>
        <end position="299"/>
    </location>
</feature>
<dbReference type="SMART" id="SM00220">
    <property type="entry name" value="S_TKc"/>
    <property type="match status" value="1"/>
</dbReference>
<dbReference type="Proteomes" id="UP000770661">
    <property type="component" value="Unassembled WGS sequence"/>
</dbReference>
<proteinExistence type="inferred from homology"/>
<comment type="catalytic activity">
    <reaction evidence="8">
        <text>L-threonyl-[protein] + ATP = O-phospho-L-threonyl-[protein] + ADP + H(+)</text>
        <dbReference type="Rhea" id="RHEA:46608"/>
        <dbReference type="Rhea" id="RHEA-COMP:11060"/>
        <dbReference type="Rhea" id="RHEA-COMP:11605"/>
        <dbReference type="ChEBI" id="CHEBI:15378"/>
        <dbReference type="ChEBI" id="CHEBI:30013"/>
        <dbReference type="ChEBI" id="CHEBI:30616"/>
        <dbReference type="ChEBI" id="CHEBI:61977"/>
        <dbReference type="ChEBI" id="CHEBI:456216"/>
        <dbReference type="EC" id="2.7.11.1"/>
    </reaction>
</comment>
<dbReference type="PROSITE" id="PS50011">
    <property type="entry name" value="PROTEIN_KINASE_DOM"/>
    <property type="match status" value="1"/>
</dbReference>
<keyword evidence="13" id="KW-1185">Reference proteome</keyword>
<evidence type="ECO:0000256" key="8">
    <source>
        <dbReference type="ARBA" id="ARBA00047899"/>
    </source>
</evidence>
<name>A0A8J4YIL7_CHIOP</name>
<keyword evidence="4" id="KW-0808">Transferase</keyword>
<feature type="compositionally biased region" description="Basic residues" evidence="10">
    <location>
        <begin position="1060"/>
        <end position="1069"/>
    </location>
</feature>
<feature type="region of interest" description="Disordered" evidence="10">
    <location>
        <begin position="638"/>
        <end position="660"/>
    </location>
</feature>
<feature type="compositionally biased region" description="Polar residues" evidence="10">
    <location>
        <begin position="474"/>
        <end position="485"/>
    </location>
</feature>
<sequence length="1661" mass="184815">MDYCAGGDLHSLIAKRNAILFPEGRVLDWFVQLCLAVKYVHDRKILHRDIKSQNIFLTDDGRVRLGDFGIAKILNSSSELARTCIGTPYYLSPEMCENKPYNNKSDIWALGCVLYEMLTLRHAFEANNMKSLLLRIIKGVYSPIAARYSRDIRLLLSQIFQREPQARPSICAILRKTLILKRVSRFISGCEEEELRNSLVKRKYHVPASARRVVVTRRPPDITEPAAKYAVSLNKKVTPKSPMKPSGRLYKHVTPGGKQVSRVTPKYTERLRQESRKRCPSEDILSSKDAQKTEVDVNGKRYQRRSKSVPNAVRQNNNPKFQHQRNKIMKPSPVKIKLMLDSAGLKRKEKGNIGEDQRLDSKLDDKASCKSPKSSGWLVNEFLTKKLKAAYGERKRMEALMVDQTFTAAPCDSAVAGCIPPEEGASASCISKQSVLASEKYVSDKIEKPKMCKPDVTPCGDAEISNPKDAKELANQSLKWQASQCSEDEDNGREEPPPGMLPEQFRQVMHKKMKKLFTERTKKMSQMVSERRQWAYEREKMSTSVPQNKDERTMKSVDMTSNDTDKEGKVHHTSKKVKNVHKTTTQQDSTAGSTGLPAGQVNEKLHGTPVSVISHTDFLQRNRDCTVHQAGSDEVIMSGVEGNTEKLPDNHKTPKSNSRVECDQHQIVNDSNDTVSEKGDIKDVDSQDNASMAKVFQQEVSCQDKASENDNYDMLMSQDSQKAANEKGLPKPASGDSIKAHLTTSHMRARWGAVCTADLENSPLETTASEMDTTTSADCVIVYREASERKQWKKDCDDIVGVLAGAQVIGDRQVQCDKKEAKAVVAVEQQAGNESREHKPAIMNSTFTLKEGLQSCEGVSCGCKSHINTTNNEQKPLILKHGTFQIDKSSFEKEMKAIGPPLLNSTFDMSNLQSDKAISSSVPVPLNCTYDIDGKELVAKDAVHQASSEGSNGNTSICGTKKAQESGEHKENLQGTYTISDEPAVLKPEGRLVTNGKTISKDNTKTKGGLLEKLRLHISPQPKSKCQKIDNNVEVPKSPLAAEVISHKISANSESDNTPKRTHTPVRKKKGSIRLGISCILRRLSSKHTTKIPMRTRSVEMLEKDYGSFEDSDKAHSDTVSLHQEGMIEYGTGKFVNDMASKGVDLKVTGTSGSEDKKCTPSLKMSESGVKTEVFEEDGFSLINHSNSTDCRGENSIDPEGEVHTEHKIESPCVVRKETDLLDLERIESNTFSNNSAYPSGMNFDEISTDSGIDSHKTSVCQTPSTDYSNSRILLCCSSSRSRNEIDTCELQMTNSDRLDWLAVSNFSKAATSTVLMQSPQTKYENCPANTAEKFVSSHPQGHEMKNTTLLEATSRKKHQDISPVSTSGIHISLKISSEQLDEATQSQCDVELHCRQVEQKKHESLSTTEPNGTPLLKVEPDLQTTQIKVTSGKEEPNRCKQESSSQSSSEQPNIAHSPARTRPTVLNISIKTTDTMQTAQDSASRHYSSNDRNSKQHEVNPGERNKAEIFSGSQEHVNRRSQDEVFVHVYSEPTASHNTKSHIRELFSSSDEESEDLANLRRSMEFFLSEQHRKEDRDGGVVPGGGGVYGWIEEQRAKLEDELSLDLFKKAYHLLEAAQEREGCVVGESVSQVECLLGPAHHHLAYDILQLVVAESVYHN</sequence>
<feature type="region of interest" description="Disordered" evidence="10">
    <location>
        <begin position="1402"/>
        <end position="1507"/>
    </location>
</feature>
<feature type="compositionally biased region" description="Basic and acidic residues" evidence="10">
    <location>
        <begin position="1489"/>
        <end position="1507"/>
    </location>
</feature>
<protein>
    <recommendedName>
        <fullName evidence="2">non-specific serine/threonine protein kinase</fullName>
        <ecNumber evidence="2">2.7.11.1</ecNumber>
    </recommendedName>
</protein>
<feature type="region of interest" description="Disordered" evidence="10">
    <location>
        <begin position="946"/>
        <end position="971"/>
    </location>
</feature>
<dbReference type="Pfam" id="PF00069">
    <property type="entry name" value="Pkinase"/>
    <property type="match status" value="1"/>
</dbReference>
<feature type="region of interest" description="Disordered" evidence="10">
    <location>
        <begin position="237"/>
        <end position="325"/>
    </location>
</feature>
<feature type="region of interest" description="Disordered" evidence="10">
    <location>
        <begin position="538"/>
        <end position="604"/>
    </location>
</feature>
<keyword evidence="7" id="KW-0067">ATP-binding</keyword>
<evidence type="ECO:0000256" key="3">
    <source>
        <dbReference type="ARBA" id="ARBA00022527"/>
    </source>
</evidence>
<feature type="compositionally biased region" description="Low complexity" evidence="10">
    <location>
        <begin position="1443"/>
        <end position="1452"/>
    </location>
</feature>
<accession>A0A8J4YIL7</accession>
<dbReference type="EMBL" id="JACEEZ010006785">
    <property type="protein sequence ID" value="KAG0724521.1"/>
    <property type="molecule type" value="Genomic_DNA"/>
</dbReference>
<dbReference type="Gene3D" id="1.10.510.10">
    <property type="entry name" value="Transferase(Phosphotransferase) domain 1"/>
    <property type="match status" value="1"/>
</dbReference>
<dbReference type="CDD" id="cd08215">
    <property type="entry name" value="STKc_Nek"/>
    <property type="match status" value="1"/>
</dbReference>
<feature type="compositionally biased region" description="Basic and acidic residues" evidence="10">
    <location>
        <begin position="962"/>
        <end position="971"/>
    </location>
</feature>
<keyword evidence="3" id="KW-0723">Serine/threonine-protein kinase</keyword>
<dbReference type="InterPro" id="IPR011009">
    <property type="entry name" value="Kinase-like_dom_sf"/>
</dbReference>